<evidence type="ECO:0000313" key="2">
    <source>
        <dbReference type="EMBL" id="SCG57521.1"/>
    </source>
</evidence>
<dbReference type="RefSeq" id="WP_157748203.1">
    <property type="nucleotide sequence ID" value="NZ_LT607750.1"/>
</dbReference>
<reference evidence="2 3" key="1">
    <citation type="submission" date="2016-06" db="EMBL/GenBank/DDBJ databases">
        <authorList>
            <person name="Kjaerup R.B."/>
            <person name="Dalgaard T.S."/>
            <person name="Juul-Madsen H.R."/>
        </authorList>
    </citation>
    <scope>NUCLEOTIDE SEQUENCE [LARGE SCALE GENOMIC DNA]</scope>
    <source>
        <strain evidence="2 3">DSM 43904</strain>
    </source>
</reference>
<name>A0A1C5IHL8_9ACTN</name>
<keyword evidence="1" id="KW-0732">Signal</keyword>
<keyword evidence="3" id="KW-1185">Reference proteome</keyword>
<sequence>MIAASLARLGLAIVVAVVAAALISLSNAQPAQAEAGTAVTPKYSTIEPGHI</sequence>
<evidence type="ECO:0000313" key="3">
    <source>
        <dbReference type="Proteomes" id="UP000198217"/>
    </source>
</evidence>
<organism evidence="2 3">
    <name type="scientific">Micromonospora echinaurantiaca</name>
    <dbReference type="NCBI Taxonomy" id="47857"/>
    <lineage>
        <taxon>Bacteria</taxon>
        <taxon>Bacillati</taxon>
        <taxon>Actinomycetota</taxon>
        <taxon>Actinomycetes</taxon>
        <taxon>Micromonosporales</taxon>
        <taxon>Micromonosporaceae</taxon>
        <taxon>Micromonospora</taxon>
    </lineage>
</organism>
<evidence type="ECO:0000256" key="1">
    <source>
        <dbReference type="SAM" id="SignalP"/>
    </source>
</evidence>
<accession>A0A1C5IHL8</accession>
<gene>
    <name evidence="2" type="ORF">GA0070609_3323</name>
</gene>
<proteinExistence type="predicted"/>
<feature type="signal peptide" evidence="1">
    <location>
        <begin position="1"/>
        <end position="33"/>
    </location>
</feature>
<protein>
    <submittedName>
        <fullName evidence="2">Uncharacterized protein</fullName>
    </submittedName>
</protein>
<dbReference type="EMBL" id="LT607750">
    <property type="protein sequence ID" value="SCG57521.1"/>
    <property type="molecule type" value="Genomic_DNA"/>
</dbReference>
<feature type="chain" id="PRO_5008718723" evidence="1">
    <location>
        <begin position="34"/>
        <end position="51"/>
    </location>
</feature>
<dbReference type="AlphaFoldDB" id="A0A1C5IHL8"/>
<dbReference type="Proteomes" id="UP000198217">
    <property type="component" value="Chromosome I"/>
</dbReference>